<reference evidence="2 3" key="1">
    <citation type="submission" date="2017-12" db="EMBL/GenBank/DDBJ databases">
        <title>Integrating genomic resources of turbot (Scophthalmus maximus) in depth evaluation of genetic and physical mapping variation across individuals.</title>
        <authorList>
            <person name="Martinez P."/>
        </authorList>
    </citation>
    <scope>NUCLEOTIDE SEQUENCE [LARGE SCALE GENOMIC DNA]</scope>
</reference>
<gene>
    <name evidence="2" type="ORF">SMAX5B_007984</name>
</gene>
<dbReference type="Proteomes" id="UP000246464">
    <property type="component" value="Chromosome 5"/>
</dbReference>
<proteinExistence type="predicted"/>
<keyword evidence="3" id="KW-1185">Reference proteome</keyword>
<sequence>MVLLPSRFDNVKETLKEHSQILWLQGPPVPVSPHRGKSSSLSCDCCSASEQHTDPSTVSDHSGPHHVFPHRGQDEVVVVPGAGLEGGRPLALLVQNLPPTPSKTDAIDQLFA</sequence>
<accession>A0A2U9BBH1</accession>
<dbReference type="EMBL" id="CP026247">
    <property type="protein sequence ID" value="AWP01092.1"/>
    <property type="molecule type" value="Genomic_DNA"/>
</dbReference>
<evidence type="ECO:0000313" key="2">
    <source>
        <dbReference type="EMBL" id="AWP01092.1"/>
    </source>
</evidence>
<evidence type="ECO:0000256" key="1">
    <source>
        <dbReference type="SAM" id="MobiDB-lite"/>
    </source>
</evidence>
<evidence type="ECO:0000313" key="3">
    <source>
        <dbReference type="Proteomes" id="UP000246464"/>
    </source>
</evidence>
<dbReference type="AlphaFoldDB" id="A0A2U9BBH1"/>
<protein>
    <submittedName>
        <fullName evidence="2">Uncharacterized protein</fullName>
    </submittedName>
</protein>
<feature type="region of interest" description="Disordered" evidence="1">
    <location>
        <begin position="26"/>
        <end position="65"/>
    </location>
</feature>
<name>A0A2U9BBH1_SCOMX</name>
<organism evidence="2 3">
    <name type="scientific">Scophthalmus maximus</name>
    <name type="common">Turbot</name>
    <name type="synonym">Psetta maxima</name>
    <dbReference type="NCBI Taxonomy" id="52904"/>
    <lineage>
        <taxon>Eukaryota</taxon>
        <taxon>Metazoa</taxon>
        <taxon>Chordata</taxon>
        <taxon>Craniata</taxon>
        <taxon>Vertebrata</taxon>
        <taxon>Euteleostomi</taxon>
        <taxon>Actinopterygii</taxon>
        <taxon>Neopterygii</taxon>
        <taxon>Teleostei</taxon>
        <taxon>Neoteleostei</taxon>
        <taxon>Acanthomorphata</taxon>
        <taxon>Carangaria</taxon>
        <taxon>Pleuronectiformes</taxon>
        <taxon>Pleuronectoidei</taxon>
        <taxon>Scophthalmidae</taxon>
        <taxon>Scophthalmus</taxon>
    </lineage>
</organism>